<dbReference type="InterPro" id="IPR052897">
    <property type="entry name" value="Sec-Metab_Biosynth_Hydrolase"/>
</dbReference>
<dbReference type="Proteomes" id="UP000317344">
    <property type="component" value="Chromosome"/>
</dbReference>
<reference evidence="2 3" key="1">
    <citation type="submission" date="2019-07" db="EMBL/GenBank/DDBJ databases">
        <title>Tomitella cavernea sp. nov., an actinomycete isolated from soil.</title>
        <authorList>
            <person name="Cheng J."/>
        </authorList>
    </citation>
    <scope>NUCLEOTIDE SEQUENCE [LARGE SCALE GENOMIC DNA]</scope>
    <source>
        <strain evidence="2 3">HY188</strain>
    </source>
</reference>
<dbReference type="Pfam" id="PF12697">
    <property type="entry name" value="Abhydrolase_6"/>
    <property type="match status" value="1"/>
</dbReference>
<dbReference type="SUPFAM" id="SSF53474">
    <property type="entry name" value="alpha/beta-Hydrolases"/>
    <property type="match status" value="1"/>
</dbReference>
<reference evidence="2 3" key="2">
    <citation type="submission" date="2019-07" db="EMBL/GenBank/DDBJ databases">
        <authorList>
            <person name="Huang Y."/>
        </authorList>
    </citation>
    <scope>NUCLEOTIDE SEQUENCE [LARGE SCALE GENOMIC DNA]</scope>
    <source>
        <strain evidence="2 3">HY188</strain>
    </source>
</reference>
<feature type="domain" description="AB hydrolase-1" evidence="1">
    <location>
        <begin position="5"/>
        <end position="217"/>
    </location>
</feature>
<proteinExistence type="predicted"/>
<name>A0A516X5G4_9ACTN</name>
<dbReference type="Gene3D" id="3.40.50.1820">
    <property type="entry name" value="alpha/beta hydrolase"/>
    <property type="match status" value="1"/>
</dbReference>
<dbReference type="EMBL" id="CP041765">
    <property type="protein sequence ID" value="QDQ98294.1"/>
    <property type="molecule type" value="Genomic_DNA"/>
</dbReference>
<dbReference type="RefSeq" id="WP_143909700.1">
    <property type="nucleotide sequence ID" value="NZ_CP041765.1"/>
</dbReference>
<organism evidence="2 3">
    <name type="scientific">Tomitella fengzijianii</name>
    <dbReference type="NCBI Taxonomy" id="2597660"/>
    <lineage>
        <taxon>Bacteria</taxon>
        <taxon>Bacillati</taxon>
        <taxon>Actinomycetota</taxon>
        <taxon>Actinomycetes</taxon>
        <taxon>Mycobacteriales</taxon>
        <taxon>Tomitella</taxon>
    </lineage>
</organism>
<dbReference type="KEGG" id="toy:FO059_14470"/>
<keyword evidence="2" id="KW-0378">Hydrolase</keyword>
<dbReference type="PANTHER" id="PTHR37017:SF11">
    <property type="entry name" value="ESTERASE_LIPASE_THIOESTERASE DOMAIN-CONTAINING PROTEIN"/>
    <property type="match status" value="1"/>
</dbReference>
<dbReference type="OrthoDB" id="9773549at2"/>
<sequence length="229" mass="23861">MARFILVPGAGGAAEVFWREVAAELAAHGHTAIPVEIPGDDPALGLPEYAAIVDEAIGAQRDVVLVAQSLGGFTAPMAGGNGSVGRIVLLNAMIPLPGETPAQWSEATGSGEARTAANAAAGRSDDFDLVETFLHDVPERLRADLIAGDREPAATPFGQPCTFDAWPPVPIHVMVGADDRLFPAGFQVRVARERLNVEADLVPGGHLAAKSHPEEVAGRLMAYLPVPEA</sequence>
<dbReference type="InterPro" id="IPR000073">
    <property type="entry name" value="AB_hydrolase_1"/>
</dbReference>
<dbReference type="AlphaFoldDB" id="A0A516X5G4"/>
<dbReference type="GO" id="GO:0016787">
    <property type="term" value="F:hydrolase activity"/>
    <property type="evidence" value="ECO:0007669"/>
    <property type="project" value="UniProtKB-KW"/>
</dbReference>
<gene>
    <name evidence="2" type="ORF">FO059_14470</name>
</gene>
<accession>A0A516X5G4</accession>
<evidence type="ECO:0000313" key="2">
    <source>
        <dbReference type="EMBL" id="QDQ98294.1"/>
    </source>
</evidence>
<evidence type="ECO:0000259" key="1">
    <source>
        <dbReference type="Pfam" id="PF12697"/>
    </source>
</evidence>
<protein>
    <submittedName>
        <fullName evidence="2">Alpha/beta hydrolase</fullName>
    </submittedName>
</protein>
<dbReference type="PANTHER" id="PTHR37017">
    <property type="entry name" value="AB HYDROLASE-1 DOMAIN-CONTAINING PROTEIN-RELATED"/>
    <property type="match status" value="1"/>
</dbReference>
<evidence type="ECO:0000313" key="3">
    <source>
        <dbReference type="Proteomes" id="UP000317344"/>
    </source>
</evidence>
<dbReference type="InterPro" id="IPR029058">
    <property type="entry name" value="AB_hydrolase_fold"/>
</dbReference>
<keyword evidence="3" id="KW-1185">Reference proteome</keyword>